<dbReference type="InterPro" id="IPR020568">
    <property type="entry name" value="Ribosomal_Su5_D2-typ_SF"/>
</dbReference>
<dbReference type="SMART" id="SM00228">
    <property type="entry name" value="PDZ"/>
    <property type="match status" value="1"/>
</dbReference>
<dbReference type="InterPro" id="IPR001478">
    <property type="entry name" value="PDZ"/>
</dbReference>
<dbReference type="PROSITE" id="PS50106">
    <property type="entry name" value="PDZ"/>
    <property type="match status" value="1"/>
</dbReference>
<feature type="active site" evidence="1">
    <location>
        <position position="280"/>
    </location>
</feature>
<keyword evidence="2" id="KW-0812">Transmembrane</keyword>
<dbReference type="Proteomes" id="UP001335737">
    <property type="component" value="Unassembled WGS sequence"/>
</dbReference>
<keyword evidence="1 5" id="KW-0378">Hydrolase</keyword>
<feature type="transmembrane region" description="Helical" evidence="2">
    <location>
        <begin position="7"/>
        <end position="31"/>
    </location>
</feature>
<evidence type="ECO:0000313" key="6">
    <source>
        <dbReference type="Proteomes" id="UP001335737"/>
    </source>
</evidence>
<dbReference type="RefSeq" id="WP_327606349.1">
    <property type="nucleotide sequence ID" value="NZ_JARZFX010000001.1"/>
</dbReference>
<dbReference type="InterPro" id="IPR027065">
    <property type="entry name" value="Lon_Prtase"/>
</dbReference>
<protein>
    <recommendedName>
        <fullName evidence="1">endopeptidase La</fullName>
        <ecNumber evidence="1">3.4.21.53</ecNumber>
    </recommendedName>
</protein>
<organism evidence="5 6">
    <name type="scientific">Virgibacillus tibetensis</name>
    <dbReference type="NCBI Taxonomy" id="3042313"/>
    <lineage>
        <taxon>Bacteria</taxon>
        <taxon>Bacillati</taxon>
        <taxon>Bacillota</taxon>
        <taxon>Bacilli</taxon>
        <taxon>Bacillales</taxon>
        <taxon>Bacillaceae</taxon>
        <taxon>Virgibacillus</taxon>
    </lineage>
</organism>
<dbReference type="PROSITE" id="PS51786">
    <property type="entry name" value="LON_PROTEOLYTIC"/>
    <property type="match status" value="1"/>
</dbReference>
<keyword evidence="1" id="KW-0720">Serine protease</keyword>
<comment type="caution">
    <text evidence="5">The sequence shown here is derived from an EMBL/GenBank/DDBJ whole genome shotgun (WGS) entry which is preliminary data.</text>
</comment>
<evidence type="ECO:0000259" key="4">
    <source>
        <dbReference type="PROSITE" id="PS51786"/>
    </source>
</evidence>
<proteinExistence type="inferred from homology"/>
<dbReference type="Gene3D" id="3.30.230.10">
    <property type="match status" value="1"/>
</dbReference>
<evidence type="ECO:0000259" key="3">
    <source>
        <dbReference type="PROSITE" id="PS50106"/>
    </source>
</evidence>
<keyword evidence="2" id="KW-0472">Membrane</keyword>
<sequence length="341" mass="37385">MNFTKKHILSLIVVVLLAYFLTVFKLPYYIYKPGGADALNPIVEVVEGYESKGDMHLVTVSGGQATPIQYVWAKILPHHEILALEEVRPDGITDDEYMHAQLQMMENSQEASTVVAYKAAGAAITIDFNGVYVVSVVEDMPADGKLVMGDRIIGIDGNEINEADDLISYVETKQAQDVIKLDIVRDEETLTEEITLETFSELEGRVGIGIRLVTDRSVTVEPEVRFSSGRIGGPSAGLMFALEIYDQLTEKDLTGGYDIAGTGEVDYNGNVLRIGGIDKKVIASDKEGVDIFFAPSENGSETSNYILAKETAEEIGTEMKIVPVDTFNDALKYLKEIDPKS</sequence>
<dbReference type="GO" id="GO:0008233">
    <property type="term" value="F:peptidase activity"/>
    <property type="evidence" value="ECO:0007669"/>
    <property type="project" value="UniProtKB-KW"/>
</dbReference>
<dbReference type="PANTHER" id="PTHR10046">
    <property type="entry name" value="ATP DEPENDENT LON PROTEASE FAMILY MEMBER"/>
    <property type="match status" value="1"/>
</dbReference>
<feature type="domain" description="Lon proteolytic" evidence="4">
    <location>
        <begin position="231"/>
        <end position="337"/>
    </location>
</feature>
<feature type="domain" description="PDZ" evidence="3">
    <location>
        <begin position="101"/>
        <end position="187"/>
    </location>
</feature>
<keyword evidence="2" id="KW-1133">Transmembrane helix</keyword>
<dbReference type="SUPFAM" id="SSF54211">
    <property type="entry name" value="Ribosomal protein S5 domain 2-like"/>
    <property type="match status" value="1"/>
</dbReference>
<evidence type="ECO:0000256" key="2">
    <source>
        <dbReference type="SAM" id="Phobius"/>
    </source>
</evidence>
<accession>A0ABU6KBU8</accession>
<keyword evidence="6" id="KW-1185">Reference proteome</keyword>
<evidence type="ECO:0000313" key="5">
    <source>
        <dbReference type="EMBL" id="MEC5422802.1"/>
    </source>
</evidence>
<dbReference type="SUPFAM" id="SSF50156">
    <property type="entry name" value="PDZ domain-like"/>
    <property type="match status" value="1"/>
</dbReference>
<reference evidence="5 6" key="1">
    <citation type="journal article" date="2024" name="Int. J. Syst. Evol. Microbiol.">
        <title>Virgibacillus tibetensis sp. nov., isolated from salt lake on the Tibetan Plateau of China.</title>
        <authorList>
            <person name="Phurbu D."/>
            <person name="Liu Z.-X."/>
            <person name="Wang R."/>
            <person name="Zheng Y.-Y."/>
            <person name="Liu H.-C."/>
            <person name="Zhou Y.-G."/>
            <person name="Yu Y.-J."/>
            <person name="Li A.-H."/>
        </authorList>
    </citation>
    <scope>NUCLEOTIDE SEQUENCE [LARGE SCALE GENOMIC DNA]</scope>
    <source>
        <strain evidence="5 6">C22-A2</strain>
    </source>
</reference>
<dbReference type="EC" id="3.4.21.53" evidence="1"/>
<dbReference type="Pfam" id="PF13180">
    <property type="entry name" value="PDZ_2"/>
    <property type="match status" value="1"/>
</dbReference>
<dbReference type="InterPro" id="IPR036034">
    <property type="entry name" value="PDZ_sf"/>
</dbReference>
<dbReference type="Pfam" id="PF05362">
    <property type="entry name" value="Lon_C"/>
    <property type="match status" value="1"/>
</dbReference>
<name>A0ABU6KBU8_9BACI</name>
<comment type="catalytic activity">
    <reaction evidence="1">
        <text>Hydrolysis of proteins in presence of ATP.</text>
        <dbReference type="EC" id="3.4.21.53"/>
    </reaction>
</comment>
<feature type="active site" evidence="1">
    <location>
        <position position="235"/>
    </location>
</feature>
<dbReference type="Gene3D" id="2.30.42.10">
    <property type="match status" value="1"/>
</dbReference>
<dbReference type="InterPro" id="IPR008269">
    <property type="entry name" value="Lon_proteolytic"/>
</dbReference>
<evidence type="ECO:0000256" key="1">
    <source>
        <dbReference type="PROSITE-ProRule" id="PRU01122"/>
    </source>
</evidence>
<gene>
    <name evidence="5" type="ORF">QGM71_04730</name>
</gene>
<dbReference type="InterPro" id="IPR014721">
    <property type="entry name" value="Ribsml_uS5_D2-typ_fold_subgr"/>
</dbReference>
<keyword evidence="1 5" id="KW-0645">Protease</keyword>
<dbReference type="EMBL" id="JARZFX010000001">
    <property type="protein sequence ID" value="MEC5422802.1"/>
    <property type="molecule type" value="Genomic_DNA"/>
</dbReference>
<comment type="similarity">
    <text evidence="1">Belongs to the peptidase S16 family.</text>
</comment>
<dbReference type="GO" id="GO:0006508">
    <property type="term" value="P:proteolysis"/>
    <property type="evidence" value="ECO:0007669"/>
    <property type="project" value="UniProtKB-KW"/>
</dbReference>
<dbReference type="NCBIfam" id="NF041438">
    <property type="entry name" value="SepM_fam_S16"/>
    <property type="match status" value="1"/>
</dbReference>